<name>A0AAW2YE24_9LAMI</name>
<dbReference type="AlphaFoldDB" id="A0AAW2YE24"/>
<dbReference type="SUPFAM" id="SSF49870">
    <property type="entry name" value="Osmotin, thaumatin-like protein"/>
    <property type="match status" value="1"/>
</dbReference>
<comment type="caution">
    <text evidence="2">The sequence shown here is derived from an EMBL/GenBank/DDBJ whole genome shotgun (WGS) entry which is preliminary data.</text>
</comment>
<gene>
    <name evidence="2" type="ORF">Slati_0303200</name>
</gene>
<reference evidence="2" key="1">
    <citation type="submission" date="2020-06" db="EMBL/GenBank/DDBJ databases">
        <authorList>
            <person name="Li T."/>
            <person name="Hu X."/>
            <person name="Zhang T."/>
            <person name="Song X."/>
            <person name="Zhang H."/>
            <person name="Dai N."/>
            <person name="Sheng W."/>
            <person name="Hou X."/>
            <person name="Wei L."/>
        </authorList>
    </citation>
    <scope>NUCLEOTIDE SEQUENCE</scope>
    <source>
        <strain evidence="2">KEN1</strain>
        <tissue evidence="2">Leaf</tissue>
    </source>
</reference>
<dbReference type="PROSITE" id="PS51367">
    <property type="entry name" value="THAUMATIN_2"/>
    <property type="match status" value="1"/>
</dbReference>
<evidence type="ECO:0000256" key="1">
    <source>
        <dbReference type="SAM" id="MobiDB-lite"/>
    </source>
</evidence>
<reference evidence="2" key="2">
    <citation type="journal article" date="2024" name="Plant">
        <title>Genomic evolution and insights into agronomic trait innovations of Sesamum species.</title>
        <authorList>
            <person name="Miao H."/>
            <person name="Wang L."/>
            <person name="Qu L."/>
            <person name="Liu H."/>
            <person name="Sun Y."/>
            <person name="Le M."/>
            <person name="Wang Q."/>
            <person name="Wei S."/>
            <person name="Zheng Y."/>
            <person name="Lin W."/>
            <person name="Duan Y."/>
            <person name="Cao H."/>
            <person name="Xiong S."/>
            <person name="Wang X."/>
            <person name="Wei L."/>
            <person name="Li C."/>
            <person name="Ma Q."/>
            <person name="Ju M."/>
            <person name="Zhao R."/>
            <person name="Li G."/>
            <person name="Mu C."/>
            <person name="Tian Q."/>
            <person name="Mei H."/>
            <person name="Zhang T."/>
            <person name="Gao T."/>
            <person name="Zhang H."/>
        </authorList>
    </citation>
    <scope>NUCLEOTIDE SEQUENCE</scope>
    <source>
        <strain evidence="2">KEN1</strain>
    </source>
</reference>
<organism evidence="2">
    <name type="scientific">Sesamum latifolium</name>
    <dbReference type="NCBI Taxonomy" id="2727402"/>
    <lineage>
        <taxon>Eukaryota</taxon>
        <taxon>Viridiplantae</taxon>
        <taxon>Streptophyta</taxon>
        <taxon>Embryophyta</taxon>
        <taxon>Tracheophyta</taxon>
        <taxon>Spermatophyta</taxon>
        <taxon>Magnoliopsida</taxon>
        <taxon>eudicotyledons</taxon>
        <taxon>Gunneridae</taxon>
        <taxon>Pentapetalae</taxon>
        <taxon>asterids</taxon>
        <taxon>lamiids</taxon>
        <taxon>Lamiales</taxon>
        <taxon>Pedaliaceae</taxon>
        <taxon>Sesamum</taxon>
    </lineage>
</organism>
<protein>
    <submittedName>
        <fullName evidence="2">Thaumatin-like protein</fullName>
    </submittedName>
</protein>
<evidence type="ECO:0000313" key="2">
    <source>
        <dbReference type="EMBL" id="KAL0464156.1"/>
    </source>
</evidence>
<sequence length="247" mass="25994">MQVNKLNSSFLCHTSAAAASLFSTEEPEASSSFLGGLRYNNDAVQQMQPPCLARHPTQRWEAGSCQGRVQAAAKPVLHPPTLRLGGRAACGAATAAHLTPRAAAVAPPDFYDVSLVDGYNLAISITPFRGKGKCSYAGCVSDLNMMCPVGLQVRSHDKKSVVACKSACFAFNSPDTAVPGASATHSRASPQHIPGFSKPPAPRLTRTHMTIRPASPLAQAAATCSPSALTVSSFASSLFWDLIHYLN</sequence>
<dbReference type="Gene3D" id="2.60.110.10">
    <property type="entry name" value="Thaumatin"/>
    <property type="match status" value="1"/>
</dbReference>
<accession>A0AAW2YE24</accession>
<proteinExistence type="predicted"/>
<dbReference type="PANTHER" id="PTHR31048">
    <property type="entry name" value="OS03G0233200 PROTEIN"/>
    <property type="match status" value="1"/>
</dbReference>
<feature type="region of interest" description="Disordered" evidence="1">
    <location>
        <begin position="180"/>
        <end position="200"/>
    </location>
</feature>
<dbReference type="InterPro" id="IPR001938">
    <property type="entry name" value="Thaumatin"/>
</dbReference>
<dbReference type="InterPro" id="IPR037176">
    <property type="entry name" value="Osmotin/thaumatin-like_sf"/>
</dbReference>
<dbReference type="EMBL" id="JACGWN010000001">
    <property type="protein sequence ID" value="KAL0464156.1"/>
    <property type="molecule type" value="Genomic_DNA"/>
</dbReference>
<dbReference type="SMART" id="SM00205">
    <property type="entry name" value="THN"/>
    <property type="match status" value="1"/>
</dbReference>
<dbReference type="Pfam" id="PF00314">
    <property type="entry name" value="Thaumatin"/>
    <property type="match status" value="1"/>
</dbReference>